<accession>A0A2H1V1W8</accession>
<gene>
    <name evidence="5" type="ORF">SFRICE_000694</name>
</gene>
<reference evidence="5" key="1">
    <citation type="submission" date="2016-07" db="EMBL/GenBank/DDBJ databases">
        <authorList>
            <person name="Bretaudeau A."/>
        </authorList>
    </citation>
    <scope>NUCLEOTIDE SEQUENCE</scope>
    <source>
        <strain evidence="5">Rice</strain>
        <tissue evidence="5">Whole body</tissue>
    </source>
</reference>
<keyword evidence="1" id="KW-0479">Metal-binding</keyword>
<name>A0A2H1V1W8_SPOFR</name>
<evidence type="ECO:0000313" key="5">
    <source>
        <dbReference type="EMBL" id="SOQ34264.1"/>
    </source>
</evidence>
<dbReference type="AlphaFoldDB" id="A0A2H1V1W8"/>
<organism evidence="5">
    <name type="scientific">Spodoptera frugiperda</name>
    <name type="common">Fall armyworm</name>
    <dbReference type="NCBI Taxonomy" id="7108"/>
    <lineage>
        <taxon>Eukaryota</taxon>
        <taxon>Metazoa</taxon>
        <taxon>Ecdysozoa</taxon>
        <taxon>Arthropoda</taxon>
        <taxon>Hexapoda</taxon>
        <taxon>Insecta</taxon>
        <taxon>Pterygota</taxon>
        <taxon>Neoptera</taxon>
        <taxon>Endopterygota</taxon>
        <taxon>Lepidoptera</taxon>
        <taxon>Glossata</taxon>
        <taxon>Ditrysia</taxon>
        <taxon>Noctuoidea</taxon>
        <taxon>Noctuidae</taxon>
        <taxon>Amphipyrinae</taxon>
        <taxon>Spodoptera</taxon>
    </lineage>
</organism>
<dbReference type="Pfam" id="PF04500">
    <property type="entry name" value="FLYWCH"/>
    <property type="match status" value="1"/>
</dbReference>
<evidence type="ECO:0000256" key="1">
    <source>
        <dbReference type="ARBA" id="ARBA00022723"/>
    </source>
</evidence>
<dbReference type="InterPro" id="IPR007588">
    <property type="entry name" value="Znf_FLYWCH"/>
</dbReference>
<dbReference type="Gene3D" id="2.20.25.240">
    <property type="match status" value="1"/>
</dbReference>
<proteinExistence type="predicted"/>
<keyword evidence="2" id="KW-0863">Zinc-finger</keyword>
<dbReference type="GO" id="GO:0008270">
    <property type="term" value="F:zinc ion binding"/>
    <property type="evidence" value="ECO:0007669"/>
    <property type="project" value="UniProtKB-KW"/>
</dbReference>
<sequence>MTSLALGEAGGSVRLLLTKNHPVPSPTLSRNPDFSYIKSMKGKNIIRYQDYTYSHRRRVPSKRLDYWVCTSNRSRRCPAAIMIDFDSTIIAVEGHHTHPTPHFVYHNGQYFRTYEKNRSSR</sequence>
<keyword evidence="3" id="KW-0862">Zinc</keyword>
<dbReference type="EMBL" id="ODYU01000089">
    <property type="protein sequence ID" value="SOQ34264.1"/>
    <property type="molecule type" value="Genomic_DNA"/>
</dbReference>
<evidence type="ECO:0000259" key="4">
    <source>
        <dbReference type="Pfam" id="PF04500"/>
    </source>
</evidence>
<evidence type="ECO:0000256" key="3">
    <source>
        <dbReference type="ARBA" id="ARBA00022833"/>
    </source>
</evidence>
<feature type="domain" description="FLYWCH-type" evidence="4">
    <location>
        <begin position="36"/>
        <end position="98"/>
    </location>
</feature>
<protein>
    <submittedName>
        <fullName evidence="5">SFRICE_000694</fullName>
    </submittedName>
</protein>
<evidence type="ECO:0000256" key="2">
    <source>
        <dbReference type="ARBA" id="ARBA00022771"/>
    </source>
</evidence>